<feature type="compositionally biased region" description="Gly residues" evidence="1">
    <location>
        <begin position="375"/>
        <end position="398"/>
    </location>
</feature>
<evidence type="ECO:0000313" key="3">
    <source>
        <dbReference type="Proteomes" id="UP000183810"/>
    </source>
</evidence>
<evidence type="ECO:0000256" key="1">
    <source>
        <dbReference type="SAM" id="MobiDB-lite"/>
    </source>
</evidence>
<dbReference type="OrthoDB" id="4551876at2"/>
<dbReference type="Proteomes" id="UP000183810">
    <property type="component" value="Chromosome"/>
</dbReference>
<keyword evidence="3" id="KW-1185">Reference proteome</keyword>
<dbReference type="AlphaFoldDB" id="A0A1J0VML6"/>
<feature type="compositionally biased region" description="Gly residues" evidence="1">
    <location>
        <begin position="588"/>
        <end position="601"/>
    </location>
</feature>
<protein>
    <submittedName>
        <fullName evidence="2">Uncharacterized protein</fullName>
    </submittedName>
</protein>
<dbReference type="RefSeq" id="WP_071926445.1">
    <property type="nucleotide sequence ID" value="NZ_CP018082.1"/>
</dbReference>
<evidence type="ECO:0000313" key="2">
    <source>
        <dbReference type="EMBL" id="APE33258.1"/>
    </source>
</evidence>
<proteinExistence type="predicted"/>
<name>A0A1J0VML6_9NOCA</name>
<gene>
    <name evidence="2" type="ORF">BOX37_03955</name>
</gene>
<feature type="region of interest" description="Disordered" evidence="1">
    <location>
        <begin position="584"/>
        <end position="609"/>
    </location>
</feature>
<feature type="region of interest" description="Disordered" evidence="1">
    <location>
        <begin position="369"/>
        <end position="398"/>
    </location>
</feature>
<dbReference type="EMBL" id="CP018082">
    <property type="protein sequence ID" value="APE33258.1"/>
    <property type="molecule type" value="Genomic_DNA"/>
</dbReference>
<accession>A0A1J0VML6</accession>
<organism evidence="2 3">
    <name type="scientific">Nocardia mangyaensis</name>
    <dbReference type="NCBI Taxonomy" id="2213200"/>
    <lineage>
        <taxon>Bacteria</taxon>
        <taxon>Bacillati</taxon>
        <taxon>Actinomycetota</taxon>
        <taxon>Actinomycetes</taxon>
        <taxon>Mycobacteriales</taxon>
        <taxon>Nocardiaceae</taxon>
        <taxon>Nocardia</taxon>
    </lineage>
</organism>
<reference evidence="2" key="1">
    <citation type="submission" date="2016-11" db="EMBL/GenBank/DDBJ databases">
        <authorList>
            <person name="Jaros S."/>
            <person name="Januszkiewicz K."/>
            <person name="Wedrychowicz H."/>
        </authorList>
    </citation>
    <scope>NUCLEOTIDE SEQUENCE [LARGE SCALE GENOMIC DNA]</scope>
    <source>
        <strain evidence="2">Y48</strain>
    </source>
</reference>
<sequence>MGGDNPWEGLAGQARSGSLTLEDGAIGDAVTAAAESAYAIEFLRDYVVLLRDSYGMPKDTLHSASELRDKYLDLADDLDDRLGKHLDILAALADTLMTADKSYQSTEDNSEAEFTRLKGEAKDRSSIALTDHQEIPPGFGDAKEFPGLDEVDRFAELAALAATEEGVQAPSIAIEPASSLDLSTFQKIYDEMAAIHLTWKGERWTKIAEGIEGAFADLRNELSRLKREELWKGAGANDAESATEAYRQQAGALVTAMQRTGDNMTMTSGWARELQTGLRTALDNEYLSPALLRSGGSFVEDGTDQLTWNLLNNDPARRAYMETPGESDYHLKMAMAAHNAVNAARSAFGSWYEPGMEATDASIPILPDPKIRPGDNGGDNGGGGGGGGGGGVDASAFSGGGGGGGGGLSDGFLNAMNTADQARFGTDALTGLSTGGMRNGAGFDTEEWARQAAAQRELAEREAARQAAQQAAQDAVGQLQTAAQDGLSAAQDALSSAENMAGIPGAIPTGLAADKNMPSKLADALKAAGAKGGGLGGGGGGGGGPQAALARDASQASKLFPRAAISADGMATGRAGLGPMAGMPGAPGPMGGGGAGAGQGQGQNKDHKRADYLDSTEHLDEAIGEAPVVVRPVVEG</sequence>
<dbReference type="KEGG" id="nsl:BOX37_03955"/>